<comment type="caution">
    <text evidence="9">The sequence shown here is derived from an EMBL/GenBank/DDBJ whole genome shotgun (WGS) entry which is preliminary data.</text>
</comment>
<dbReference type="FunFam" id="1.10.10.60:FF:000015">
    <property type="entry name" value="Transcription factor RAX3"/>
    <property type="match status" value="1"/>
</dbReference>
<dbReference type="PANTHER" id="PTHR48000">
    <property type="entry name" value="OS09G0431300 PROTEIN"/>
    <property type="match status" value="1"/>
</dbReference>
<keyword evidence="10" id="KW-1185">Reference proteome</keyword>
<reference evidence="9 10" key="1">
    <citation type="journal article" date="2017" name="Mol. Plant">
        <title>The Genome of Medicinal Plant Macleaya cordata Provides New Insights into Benzylisoquinoline Alkaloids Metabolism.</title>
        <authorList>
            <person name="Liu X."/>
            <person name="Liu Y."/>
            <person name="Huang P."/>
            <person name="Ma Y."/>
            <person name="Qing Z."/>
            <person name="Tang Q."/>
            <person name="Cao H."/>
            <person name="Cheng P."/>
            <person name="Zheng Y."/>
            <person name="Yuan Z."/>
            <person name="Zhou Y."/>
            <person name="Liu J."/>
            <person name="Tang Z."/>
            <person name="Zhuo Y."/>
            <person name="Zhang Y."/>
            <person name="Yu L."/>
            <person name="Huang J."/>
            <person name="Yang P."/>
            <person name="Peng Q."/>
            <person name="Zhang J."/>
            <person name="Jiang W."/>
            <person name="Zhang Z."/>
            <person name="Lin K."/>
            <person name="Ro D.K."/>
            <person name="Chen X."/>
            <person name="Xiong X."/>
            <person name="Shang Y."/>
            <person name="Huang S."/>
            <person name="Zeng J."/>
        </authorList>
    </citation>
    <scope>NUCLEOTIDE SEQUENCE [LARGE SCALE GENOMIC DNA]</scope>
    <source>
        <strain evidence="10">cv. BLH2017</strain>
        <tissue evidence="9">Root</tissue>
    </source>
</reference>
<keyword evidence="2" id="KW-0677">Repeat</keyword>
<dbReference type="Gene3D" id="1.10.10.60">
    <property type="entry name" value="Homeodomain-like"/>
    <property type="match status" value="2"/>
</dbReference>
<protein>
    <submittedName>
        <fullName evidence="9">SANT/Myb domain</fullName>
    </submittedName>
</protein>
<gene>
    <name evidence="9" type="ORF">BVC80_1835g406</name>
</gene>
<evidence type="ECO:0000256" key="1">
    <source>
        <dbReference type="ARBA" id="ARBA00004123"/>
    </source>
</evidence>
<dbReference type="Pfam" id="PF00249">
    <property type="entry name" value="Myb_DNA-binding"/>
    <property type="match status" value="2"/>
</dbReference>
<proteinExistence type="predicted"/>
<feature type="domain" description="Myb-like" evidence="7">
    <location>
        <begin position="91"/>
        <end position="141"/>
    </location>
</feature>
<evidence type="ECO:0000259" key="7">
    <source>
        <dbReference type="PROSITE" id="PS50090"/>
    </source>
</evidence>
<comment type="subcellular location">
    <subcellularLocation>
        <location evidence="1">Nucleus</location>
    </subcellularLocation>
</comment>
<dbReference type="CDD" id="cd00167">
    <property type="entry name" value="SANT"/>
    <property type="match status" value="2"/>
</dbReference>
<dbReference type="InterPro" id="IPR009057">
    <property type="entry name" value="Homeodomain-like_sf"/>
</dbReference>
<keyword evidence="4" id="KW-0238">DNA-binding</keyword>
<sequence>MKETSNLPIGKTKELGVQKACTEFSPNAAHLAREREREREEEEVLPPQKDLKLKQFIEKYGTGGNWIALPHKAGLKRCGKSCRLRWLNYLRPNIKHGEFSDDEDRIICSLFASIGSRWSIIAAQLPGRTDNDIKNYWNTKLKKKLMATMLPFSHTNLITQPLFQSSLQTASSPSPSTFYHSTLTHPKPILVPSNFLTNNKTTTETIINTSPHQLQVQESNLMGPIHHYQVKATSSPQVLGGDQPSCSSSDGSTSNNQFSYCTGFNNGTDQQMGFEGYFINNGVEEDHKSSILGDGFSVNYDQWSTERQNGLWGETQSDHQFTLEEFKQLVSSTPSNGCNNLFMDESKTQGKLMYY</sequence>
<feature type="domain" description="HTH myb-type" evidence="8">
    <location>
        <begin position="91"/>
        <end position="145"/>
    </location>
</feature>
<dbReference type="PROSITE" id="PS50090">
    <property type="entry name" value="MYB_LIKE"/>
    <property type="match status" value="2"/>
</dbReference>
<evidence type="ECO:0000256" key="6">
    <source>
        <dbReference type="ARBA" id="ARBA00023242"/>
    </source>
</evidence>
<evidence type="ECO:0000259" key="8">
    <source>
        <dbReference type="PROSITE" id="PS51294"/>
    </source>
</evidence>
<evidence type="ECO:0000313" key="10">
    <source>
        <dbReference type="Proteomes" id="UP000195402"/>
    </source>
</evidence>
<feature type="domain" description="Myb-like" evidence="7">
    <location>
        <begin position="37"/>
        <end position="90"/>
    </location>
</feature>
<dbReference type="GO" id="GO:0003677">
    <property type="term" value="F:DNA binding"/>
    <property type="evidence" value="ECO:0007669"/>
    <property type="project" value="UniProtKB-KW"/>
</dbReference>
<dbReference type="InterPro" id="IPR001005">
    <property type="entry name" value="SANT/Myb"/>
</dbReference>
<dbReference type="OrthoDB" id="2143914at2759"/>
<evidence type="ECO:0000256" key="3">
    <source>
        <dbReference type="ARBA" id="ARBA00023015"/>
    </source>
</evidence>
<dbReference type="PANTHER" id="PTHR48000:SF67">
    <property type="entry name" value="MYB-LIKE DNA-BINDING DOMAIN CONTAINING PROTEIN, EXPRESSED"/>
    <property type="match status" value="1"/>
</dbReference>
<keyword evidence="5" id="KW-0804">Transcription</keyword>
<dbReference type="EMBL" id="MVGT01000437">
    <property type="protein sequence ID" value="OVA18000.1"/>
    <property type="molecule type" value="Genomic_DNA"/>
</dbReference>
<name>A0A200R5N6_MACCD</name>
<evidence type="ECO:0000256" key="5">
    <source>
        <dbReference type="ARBA" id="ARBA00023163"/>
    </source>
</evidence>
<dbReference type="InParanoid" id="A0A200R5N6"/>
<evidence type="ECO:0000256" key="4">
    <source>
        <dbReference type="ARBA" id="ARBA00023125"/>
    </source>
</evidence>
<dbReference type="PROSITE" id="PS51294">
    <property type="entry name" value="HTH_MYB"/>
    <property type="match status" value="1"/>
</dbReference>
<dbReference type="Proteomes" id="UP000195402">
    <property type="component" value="Unassembled WGS sequence"/>
</dbReference>
<dbReference type="InterPro" id="IPR017930">
    <property type="entry name" value="Myb_dom"/>
</dbReference>
<organism evidence="9 10">
    <name type="scientific">Macleaya cordata</name>
    <name type="common">Five-seeded plume-poppy</name>
    <name type="synonym">Bocconia cordata</name>
    <dbReference type="NCBI Taxonomy" id="56857"/>
    <lineage>
        <taxon>Eukaryota</taxon>
        <taxon>Viridiplantae</taxon>
        <taxon>Streptophyta</taxon>
        <taxon>Embryophyta</taxon>
        <taxon>Tracheophyta</taxon>
        <taxon>Spermatophyta</taxon>
        <taxon>Magnoliopsida</taxon>
        <taxon>Ranunculales</taxon>
        <taxon>Papaveraceae</taxon>
        <taxon>Papaveroideae</taxon>
        <taxon>Macleaya</taxon>
    </lineage>
</organism>
<keyword evidence="6" id="KW-0539">Nucleus</keyword>
<evidence type="ECO:0000256" key="2">
    <source>
        <dbReference type="ARBA" id="ARBA00022737"/>
    </source>
</evidence>
<dbReference type="OMA" id="ERQNGLW"/>
<dbReference type="SUPFAM" id="SSF46689">
    <property type="entry name" value="Homeodomain-like"/>
    <property type="match status" value="1"/>
</dbReference>
<accession>A0A200R5N6</accession>
<dbReference type="AlphaFoldDB" id="A0A200R5N6"/>
<keyword evidence="3" id="KW-0805">Transcription regulation</keyword>
<dbReference type="SMART" id="SM00717">
    <property type="entry name" value="SANT"/>
    <property type="match status" value="2"/>
</dbReference>
<dbReference type="GO" id="GO:0005634">
    <property type="term" value="C:nucleus"/>
    <property type="evidence" value="ECO:0007669"/>
    <property type="project" value="UniProtKB-SubCell"/>
</dbReference>
<evidence type="ECO:0000313" key="9">
    <source>
        <dbReference type="EMBL" id="OVA18000.1"/>
    </source>
</evidence>